<proteinExistence type="predicted"/>
<reference evidence="1" key="2">
    <citation type="submission" date="2021-04" db="EMBL/GenBank/DDBJ databases">
        <title>Isolation and characterization of a novel species of the genus Sulfurimonas.</title>
        <authorList>
            <person name="Fukui M."/>
        </authorList>
    </citation>
    <scope>NUCLEOTIDE SEQUENCE</scope>
    <source>
        <strain evidence="1">H1576</strain>
        <plasmid evidence="1">pSULFM1</plasmid>
    </source>
</reference>
<dbReference type="RefSeq" id="WP_207563261.1">
    <property type="nucleotide sequence ID" value="NZ_CP046073.1"/>
</dbReference>
<protein>
    <submittedName>
        <fullName evidence="1">Uncharacterized protein</fullName>
    </submittedName>
</protein>
<dbReference type="Proteomes" id="UP000671852">
    <property type="component" value="Plasmid pSULFM1"/>
</dbReference>
<organism evidence="1 2">
    <name type="scientific">Sulfurimonas aquatica</name>
    <dbReference type="NCBI Taxonomy" id="2672570"/>
    <lineage>
        <taxon>Bacteria</taxon>
        <taxon>Pseudomonadati</taxon>
        <taxon>Campylobacterota</taxon>
        <taxon>Epsilonproteobacteria</taxon>
        <taxon>Campylobacterales</taxon>
        <taxon>Sulfurimonadaceae</taxon>
        <taxon>Sulfurimonas</taxon>
    </lineage>
</organism>
<gene>
    <name evidence="1" type="ORF">GJV85_13390</name>
</gene>
<sequence>MTARVKEALEKISNNEIFNGELYFTGGTTLAYYFNHRISDDVYIVFSKTLNYKLIIPSISILGASKIKDENVAALRMARLFPDNYFFKSCFTWLLQ</sequence>
<dbReference type="KEGG" id="saqt:GJV85_13390"/>
<name>A0A975GE65_9BACT</name>
<keyword evidence="2" id="KW-1185">Reference proteome</keyword>
<evidence type="ECO:0000313" key="2">
    <source>
        <dbReference type="Proteomes" id="UP000671852"/>
    </source>
</evidence>
<keyword evidence="1" id="KW-0614">Plasmid</keyword>
<geneLocation type="plasmid" evidence="1 2">
    <name>pSULFM1</name>
</geneLocation>
<dbReference type="EMBL" id="CP046073">
    <property type="protein sequence ID" value="QSZ43164.1"/>
    <property type="molecule type" value="Genomic_DNA"/>
</dbReference>
<reference evidence="1" key="1">
    <citation type="submission" date="2019-11" db="EMBL/GenBank/DDBJ databases">
        <authorList>
            <person name="Kojima H."/>
        </authorList>
    </citation>
    <scope>NUCLEOTIDE SEQUENCE</scope>
    <source>
        <strain evidence="1">H1576</strain>
        <plasmid evidence="1">pSULFM1</plasmid>
    </source>
</reference>
<dbReference type="AlphaFoldDB" id="A0A975GE65"/>
<accession>A0A975GE65</accession>
<evidence type="ECO:0000313" key="1">
    <source>
        <dbReference type="EMBL" id="QSZ43164.1"/>
    </source>
</evidence>